<sequence length="203" mass="21352">MTTTQRTPITPVTPGTAANSAVPTARERAGRTRAPARARFTPRTRKAILLLHVISSMTWLGLDVGLLALSITGSLSDDPVTLRAAYLSMNMLGDTVLIPASLLALVTGVLLGVGTKWGLVRYTWVLTKLVLTVVTAALTVVALRASLNEAAAGVLAARPSAGDAADGLLFAPVVSLTCYTFMTVLSIYKPWGRIRRGRRAAGA</sequence>
<comment type="caution">
    <text evidence="3">The sequence shown here is derived from an EMBL/GenBank/DDBJ whole genome shotgun (WGS) entry which is preliminary data.</text>
</comment>
<feature type="region of interest" description="Disordered" evidence="1">
    <location>
        <begin position="1"/>
        <end position="36"/>
    </location>
</feature>
<evidence type="ECO:0000256" key="2">
    <source>
        <dbReference type="SAM" id="Phobius"/>
    </source>
</evidence>
<gene>
    <name evidence="3" type="ORF">ACFPZN_19535</name>
</gene>
<keyword evidence="2" id="KW-1133">Transmembrane helix</keyword>
<feature type="compositionally biased region" description="Low complexity" evidence="1">
    <location>
        <begin position="1"/>
        <end position="14"/>
    </location>
</feature>
<evidence type="ECO:0000313" key="4">
    <source>
        <dbReference type="Proteomes" id="UP001596074"/>
    </source>
</evidence>
<dbReference type="InterPro" id="IPR018729">
    <property type="entry name" value="DUF2269_transmembrane"/>
</dbReference>
<protein>
    <submittedName>
        <fullName evidence="3">DUF2269 family protein</fullName>
    </submittedName>
</protein>
<dbReference type="Pfam" id="PF10027">
    <property type="entry name" value="DUF2269"/>
    <property type="match status" value="1"/>
</dbReference>
<evidence type="ECO:0000256" key="1">
    <source>
        <dbReference type="SAM" id="MobiDB-lite"/>
    </source>
</evidence>
<feature type="transmembrane region" description="Helical" evidence="2">
    <location>
        <begin position="47"/>
        <end position="71"/>
    </location>
</feature>
<keyword evidence="2" id="KW-0472">Membrane</keyword>
<feature type="transmembrane region" description="Helical" evidence="2">
    <location>
        <begin position="167"/>
        <end position="188"/>
    </location>
</feature>
<feature type="transmembrane region" description="Helical" evidence="2">
    <location>
        <begin position="125"/>
        <end position="147"/>
    </location>
</feature>
<keyword evidence="4" id="KW-1185">Reference proteome</keyword>
<reference evidence="4" key="1">
    <citation type="journal article" date="2019" name="Int. J. Syst. Evol. Microbiol.">
        <title>The Global Catalogue of Microorganisms (GCM) 10K type strain sequencing project: providing services to taxonomists for standard genome sequencing and annotation.</title>
        <authorList>
            <consortium name="The Broad Institute Genomics Platform"/>
            <consortium name="The Broad Institute Genome Sequencing Center for Infectious Disease"/>
            <person name="Wu L."/>
            <person name="Ma J."/>
        </authorList>
    </citation>
    <scope>NUCLEOTIDE SEQUENCE [LARGE SCALE GENOMIC DNA]</scope>
    <source>
        <strain evidence="4">KCTC 42087</strain>
    </source>
</reference>
<organism evidence="3 4">
    <name type="scientific">Actinomadura rugatobispora</name>
    <dbReference type="NCBI Taxonomy" id="1994"/>
    <lineage>
        <taxon>Bacteria</taxon>
        <taxon>Bacillati</taxon>
        <taxon>Actinomycetota</taxon>
        <taxon>Actinomycetes</taxon>
        <taxon>Streptosporangiales</taxon>
        <taxon>Thermomonosporaceae</taxon>
        <taxon>Actinomadura</taxon>
    </lineage>
</organism>
<dbReference type="RefSeq" id="WP_378283442.1">
    <property type="nucleotide sequence ID" value="NZ_JBHSON010000025.1"/>
</dbReference>
<accession>A0ABW1A3P6</accession>
<keyword evidence="2" id="KW-0812">Transmembrane</keyword>
<feature type="transmembrane region" description="Helical" evidence="2">
    <location>
        <begin position="91"/>
        <end position="113"/>
    </location>
</feature>
<dbReference type="EMBL" id="JBHSON010000025">
    <property type="protein sequence ID" value="MFC5747825.1"/>
    <property type="molecule type" value="Genomic_DNA"/>
</dbReference>
<evidence type="ECO:0000313" key="3">
    <source>
        <dbReference type="EMBL" id="MFC5747825.1"/>
    </source>
</evidence>
<dbReference type="Proteomes" id="UP001596074">
    <property type="component" value="Unassembled WGS sequence"/>
</dbReference>
<proteinExistence type="predicted"/>
<name>A0ABW1A3P6_9ACTN</name>